<evidence type="ECO:0000313" key="2">
    <source>
        <dbReference type="Proteomes" id="UP000267027"/>
    </source>
</evidence>
<proteinExistence type="predicted"/>
<dbReference type="STRING" id="334426.A0A158PIE6"/>
<dbReference type="AlphaFoldDB" id="A0A158PIE6"/>
<evidence type="ECO:0000313" key="3">
    <source>
        <dbReference type="WBParaSite" id="ACOC_0000747701-mRNA-1"/>
    </source>
</evidence>
<keyword evidence="2" id="KW-1185">Reference proteome</keyword>
<dbReference type="Proteomes" id="UP000267027">
    <property type="component" value="Unassembled WGS sequence"/>
</dbReference>
<reference evidence="3" key="1">
    <citation type="submission" date="2016-04" db="UniProtKB">
        <authorList>
            <consortium name="WormBaseParasite"/>
        </authorList>
    </citation>
    <scope>IDENTIFICATION</scope>
</reference>
<protein>
    <submittedName>
        <fullName evidence="3">Astacin domain-containing protein</fullName>
    </submittedName>
</protein>
<dbReference type="WBParaSite" id="ACOC_0000747701-mRNA-1">
    <property type="protein sequence ID" value="ACOC_0000747701-mRNA-1"/>
    <property type="gene ID" value="ACOC_0000747701"/>
</dbReference>
<evidence type="ECO:0000313" key="1">
    <source>
        <dbReference type="EMBL" id="VDM59063.1"/>
    </source>
</evidence>
<dbReference type="OrthoDB" id="10053392at2759"/>
<name>A0A158PIE6_ANGCS</name>
<reference evidence="1 2" key="2">
    <citation type="submission" date="2018-11" db="EMBL/GenBank/DDBJ databases">
        <authorList>
            <consortium name="Pathogen Informatics"/>
        </authorList>
    </citation>
    <scope>NUCLEOTIDE SEQUENCE [LARGE SCALE GENOMIC DNA]</scope>
    <source>
        <strain evidence="1 2">Costa Rica</strain>
    </source>
</reference>
<sequence>MRWPRPGADFGQADLGIRGSRIGLTKKCPKNGDYAGVHTVNEDGPFKYQISSAQQVAVAMTYRGHARSVPFRPMPPENLSPLTGYPDARHDIYKFIPTNFTEIKKPKAKMYEAGFVFAARTKDTVEKILKWYVLCALEEDCMAGNQEEKMHCGFKGDRFSEPPKCHRFDQSVVNLLAANAFYYDRHYYASEIVDFFSIERKLPS</sequence>
<dbReference type="PANTHER" id="PTHR31389:SF4">
    <property type="entry name" value="LD39211P"/>
    <property type="match status" value="1"/>
</dbReference>
<gene>
    <name evidence="1" type="ORF">ACOC_LOCUS7478</name>
</gene>
<dbReference type="PANTHER" id="PTHR31389">
    <property type="entry name" value="LD39211P"/>
    <property type="match status" value="1"/>
</dbReference>
<organism evidence="3">
    <name type="scientific">Angiostrongylus costaricensis</name>
    <name type="common">Nematode worm</name>
    <dbReference type="NCBI Taxonomy" id="334426"/>
    <lineage>
        <taxon>Eukaryota</taxon>
        <taxon>Metazoa</taxon>
        <taxon>Ecdysozoa</taxon>
        <taxon>Nematoda</taxon>
        <taxon>Chromadorea</taxon>
        <taxon>Rhabditida</taxon>
        <taxon>Rhabditina</taxon>
        <taxon>Rhabditomorpha</taxon>
        <taxon>Strongyloidea</taxon>
        <taxon>Metastrongylidae</taxon>
        <taxon>Angiostrongylus</taxon>
    </lineage>
</organism>
<dbReference type="EMBL" id="UYYA01004044">
    <property type="protein sequence ID" value="VDM59063.1"/>
    <property type="molecule type" value="Genomic_DNA"/>
</dbReference>
<accession>A0A158PIE6</accession>